<dbReference type="Gene3D" id="3.90.550.10">
    <property type="entry name" value="Spore Coat Polysaccharide Biosynthesis Protein SpsA, Chain A"/>
    <property type="match status" value="1"/>
</dbReference>
<accession>A0A2U9IDN8</accession>
<proteinExistence type="predicted"/>
<dbReference type="GO" id="GO:0016740">
    <property type="term" value="F:transferase activity"/>
    <property type="evidence" value="ECO:0007669"/>
    <property type="project" value="UniProtKB-KW"/>
</dbReference>
<dbReference type="InterPro" id="IPR001173">
    <property type="entry name" value="Glyco_trans_2-like"/>
</dbReference>
<dbReference type="EMBL" id="CP029289">
    <property type="protein sequence ID" value="AWR94054.1"/>
    <property type="molecule type" value="Genomic_DNA"/>
</dbReference>
<dbReference type="GeneID" id="36831490"/>
<dbReference type="CDD" id="cd00761">
    <property type="entry name" value="Glyco_tranf_GTA_type"/>
    <property type="match status" value="1"/>
</dbReference>
<dbReference type="InterPro" id="IPR029044">
    <property type="entry name" value="Nucleotide-diphossugar_trans"/>
</dbReference>
<organism evidence="2 3">
    <name type="scientific">Acidianus brierleyi</name>
    <dbReference type="NCBI Taxonomy" id="41673"/>
    <lineage>
        <taxon>Archaea</taxon>
        <taxon>Thermoproteota</taxon>
        <taxon>Thermoprotei</taxon>
        <taxon>Sulfolobales</taxon>
        <taxon>Sulfolobaceae</taxon>
        <taxon>Acidianus</taxon>
    </lineage>
</organism>
<dbReference type="OrthoDB" id="46222at2157"/>
<gene>
    <name evidence="2" type="ORF">DFR85_05000</name>
</gene>
<evidence type="ECO:0000313" key="2">
    <source>
        <dbReference type="EMBL" id="AWR94054.1"/>
    </source>
</evidence>
<dbReference type="KEGG" id="abri:DFR85_05000"/>
<evidence type="ECO:0000313" key="3">
    <source>
        <dbReference type="Proteomes" id="UP000248044"/>
    </source>
</evidence>
<sequence>MFSIQIPSLHGKYLREVFESIRLQTFQDYEVVVVNSGGDEISDLIREYGFKEVRKDVKLLEARYLANKESKGDYALLLDETRPLRKDALELLSKNLHDMVIIGERELGESVWVRAAQLDKDNIMYCNSPEAIKGFALPRVFKRELLTLALETLRVNLGDVFSQVVFPDHELIYYEASKLSNDVTIVRDELIYHYGDVKLSDIMRKYYRYGKSLKVLKGTPYSFMTSVSRKRRNICKGGIYDRIVLYTLYSARGIPFLLGEIL</sequence>
<keyword evidence="2" id="KW-0808">Transferase</keyword>
<evidence type="ECO:0000259" key="1">
    <source>
        <dbReference type="Pfam" id="PF00535"/>
    </source>
</evidence>
<dbReference type="Proteomes" id="UP000248044">
    <property type="component" value="Chromosome"/>
</dbReference>
<reference evidence="2 3" key="1">
    <citation type="submission" date="2018-05" db="EMBL/GenBank/DDBJ databases">
        <title>Complete Genome Sequences of Extremely Thermoacidophilic, Metal-Mobilizing Type-Strain Members of the Archaeal Family Sulfolobaceae: Acidianus brierleyi DSM-1651T, Acidianus sulfidivorans DSM-18786T, Metallosphaera hakonensis DSM-7519T, and Metallosphaera prunae DSM-10039T.</title>
        <authorList>
            <person name="Counts J.A."/>
            <person name="Kelly R.M."/>
        </authorList>
    </citation>
    <scope>NUCLEOTIDE SEQUENCE [LARGE SCALE GENOMIC DNA]</scope>
    <source>
        <strain evidence="2 3">DSM 1651</strain>
    </source>
</reference>
<keyword evidence="3" id="KW-1185">Reference proteome</keyword>
<feature type="domain" description="Glycosyltransferase 2-like" evidence="1">
    <location>
        <begin position="11"/>
        <end position="92"/>
    </location>
</feature>
<name>A0A2U9IDN8_9CREN</name>
<protein>
    <submittedName>
        <fullName evidence="2">Glycosyl transferase family 2</fullName>
    </submittedName>
</protein>
<dbReference type="RefSeq" id="WP_110269935.1">
    <property type="nucleotide sequence ID" value="NZ_CP029289.2"/>
</dbReference>
<dbReference type="AlphaFoldDB" id="A0A2U9IDN8"/>
<dbReference type="Pfam" id="PF00535">
    <property type="entry name" value="Glycos_transf_2"/>
    <property type="match status" value="1"/>
</dbReference>
<dbReference type="SUPFAM" id="SSF53448">
    <property type="entry name" value="Nucleotide-diphospho-sugar transferases"/>
    <property type="match status" value="1"/>
</dbReference>